<comment type="similarity">
    <text evidence="2">Belongs to the NAD(P)-dependent epimerase/dehydratase family.</text>
</comment>
<comment type="pathway">
    <text evidence="1">Carbohydrate metabolism; galactose metabolism.</text>
</comment>
<accession>A0A4V3WT74</accession>
<evidence type="ECO:0000256" key="4">
    <source>
        <dbReference type="ARBA" id="ARBA00031367"/>
    </source>
</evidence>
<dbReference type="InterPro" id="IPR001509">
    <property type="entry name" value="Epimerase_deHydtase"/>
</dbReference>
<dbReference type="PANTHER" id="PTHR43725">
    <property type="entry name" value="UDP-GLUCOSE 4-EPIMERASE"/>
    <property type="match status" value="1"/>
</dbReference>
<evidence type="ECO:0000256" key="1">
    <source>
        <dbReference type="ARBA" id="ARBA00004947"/>
    </source>
</evidence>
<dbReference type="Gene3D" id="3.40.50.720">
    <property type="entry name" value="NAD(P)-binding Rossmann-like Domain"/>
    <property type="match status" value="1"/>
</dbReference>
<organism evidence="7 8">
    <name type="scientific">Naasia lichenicola</name>
    <dbReference type="NCBI Taxonomy" id="2565933"/>
    <lineage>
        <taxon>Bacteria</taxon>
        <taxon>Bacillati</taxon>
        <taxon>Actinomycetota</taxon>
        <taxon>Actinomycetes</taxon>
        <taxon>Micrococcales</taxon>
        <taxon>Microbacteriaceae</taxon>
        <taxon>Naasia</taxon>
    </lineage>
</organism>
<dbReference type="EMBL" id="SSSM01000004">
    <property type="protein sequence ID" value="THG30827.1"/>
    <property type="molecule type" value="Genomic_DNA"/>
</dbReference>
<evidence type="ECO:0000313" key="8">
    <source>
        <dbReference type="Proteomes" id="UP000309133"/>
    </source>
</evidence>
<evidence type="ECO:0000256" key="2">
    <source>
        <dbReference type="ARBA" id="ARBA00007637"/>
    </source>
</evidence>
<proteinExistence type="inferred from homology"/>
<sequence length="309" mass="32411">MGQEAARAHAHLFDHRRRAPRRAARLRVHFSSMTPSVLLIGGSSPLGRLIDAELTASGSDVLATSRVGEHSLDVTDRAGVDELFTSASFESVVYLASPTATDPGSSRAHLDALDHVLRRARDAATRRFVFVSSAAVYGTDERRPRSESSPLAGSTPYAMLKAGSEKLLVDAAGDEFLGISLRVFNVWGPGFRRSLINRLLDATDAPQLQVSESFVRDYIHGADVASAVGAALALMAPGPLTLNVGTGVGISNAALAGLAPPGSFLSAPVGPPTFSVSDPRRAQQVLGWRAAKSVADAFRAPTAMSDGGD</sequence>
<dbReference type="SUPFAM" id="SSF51735">
    <property type="entry name" value="NAD(P)-binding Rossmann-fold domains"/>
    <property type="match status" value="1"/>
</dbReference>
<comment type="caution">
    <text evidence="7">The sequence shown here is derived from an EMBL/GenBank/DDBJ whole genome shotgun (WGS) entry which is preliminary data.</text>
</comment>
<name>A0A4V3WT74_9MICO</name>
<dbReference type="Proteomes" id="UP000309133">
    <property type="component" value="Unassembled WGS sequence"/>
</dbReference>
<gene>
    <name evidence="7" type="ORF">E6C64_09320</name>
</gene>
<dbReference type="AlphaFoldDB" id="A0A4V3WT74"/>
<dbReference type="InterPro" id="IPR036291">
    <property type="entry name" value="NAD(P)-bd_dom_sf"/>
</dbReference>
<evidence type="ECO:0000259" key="6">
    <source>
        <dbReference type="Pfam" id="PF01370"/>
    </source>
</evidence>
<protein>
    <recommendedName>
        <fullName evidence="3">UDP-glucose 4-epimerase</fullName>
    </recommendedName>
    <alternativeName>
        <fullName evidence="5">Galactowaldenase</fullName>
    </alternativeName>
    <alternativeName>
        <fullName evidence="4">UDP-galactose 4-epimerase</fullName>
    </alternativeName>
</protein>
<evidence type="ECO:0000256" key="3">
    <source>
        <dbReference type="ARBA" id="ARBA00018569"/>
    </source>
</evidence>
<dbReference type="Pfam" id="PF01370">
    <property type="entry name" value="Epimerase"/>
    <property type="match status" value="1"/>
</dbReference>
<reference evidence="7 8" key="1">
    <citation type="submission" date="2019-04" db="EMBL/GenBank/DDBJ databases">
        <authorList>
            <person name="Jiang L."/>
        </authorList>
    </citation>
    <scope>NUCLEOTIDE SEQUENCE [LARGE SCALE GENOMIC DNA]</scope>
    <source>
        <strain evidence="7 8">YIM 131853</strain>
    </source>
</reference>
<evidence type="ECO:0000313" key="7">
    <source>
        <dbReference type="EMBL" id="THG30827.1"/>
    </source>
</evidence>
<keyword evidence="8" id="KW-1185">Reference proteome</keyword>
<feature type="domain" description="NAD-dependent epimerase/dehydratase" evidence="6">
    <location>
        <begin position="37"/>
        <end position="245"/>
    </location>
</feature>
<evidence type="ECO:0000256" key="5">
    <source>
        <dbReference type="ARBA" id="ARBA00033067"/>
    </source>
</evidence>